<dbReference type="GO" id="GO:0044826">
    <property type="term" value="P:viral genome integration into host DNA"/>
    <property type="evidence" value="ECO:0007669"/>
    <property type="project" value="UniProtKB-KW"/>
</dbReference>
<dbReference type="InterPro" id="IPR011010">
    <property type="entry name" value="DNA_brk_join_enz"/>
</dbReference>
<dbReference type="InterPro" id="IPR002104">
    <property type="entry name" value="Integrase_catalytic"/>
</dbReference>
<comment type="caution">
    <text evidence="7">The sequence shown here is derived from an EMBL/GenBank/DDBJ whole genome shotgun (WGS) entry which is preliminary data.</text>
</comment>
<dbReference type="InterPro" id="IPR050808">
    <property type="entry name" value="Phage_Integrase"/>
</dbReference>
<reference evidence="7" key="1">
    <citation type="submission" date="2016-10" db="EMBL/GenBank/DDBJ databases">
        <title>Sequence of Gallionella enrichment culture.</title>
        <authorList>
            <person name="Poehlein A."/>
            <person name="Muehling M."/>
            <person name="Daniel R."/>
        </authorList>
    </citation>
    <scope>NUCLEOTIDE SEQUENCE</scope>
</reference>
<dbReference type="GO" id="GO:0046718">
    <property type="term" value="P:symbiont entry into host cell"/>
    <property type="evidence" value="ECO:0007669"/>
    <property type="project" value="UniProtKB-KW"/>
</dbReference>
<evidence type="ECO:0000256" key="1">
    <source>
        <dbReference type="ARBA" id="ARBA00008857"/>
    </source>
</evidence>
<dbReference type="GO" id="GO:0015074">
    <property type="term" value="P:DNA integration"/>
    <property type="evidence" value="ECO:0007669"/>
    <property type="project" value="UniProtKB-KW"/>
</dbReference>
<dbReference type="InterPro" id="IPR013762">
    <property type="entry name" value="Integrase-like_cat_sf"/>
</dbReference>
<dbReference type="GO" id="GO:0075713">
    <property type="term" value="P:establishment of integrated proviral latency"/>
    <property type="evidence" value="ECO:0007669"/>
    <property type="project" value="UniProtKB-KW"/>
</dbReference>
<evidence type="ECO:0000256" key="3">
    <source>
        <dbReference type="ARBA" id="ARBA00023172"/>
    </source>
</evidence>
<dbReference type="CDD" id="cd00801">
    <property type="entry name" value="INT_P4_C"/>
    <property type="match status" value="1"/>
</dbReference>
<dbReference type="EMBL" id="MLJW01000833">
    <property type="protein sequence ID" value="OIQ82184.1"/>
    <property type="molecule type" value="Genomic_DNA"/>
</dbReference>
<evidence type="ECO:0000256" key="5">
    <source>
        <dbReference type="ARBA" id="ARBA00023296"/>
    </source>
</evidence>
<keyword evidence="4" id="KW-1179">Viral genome integration</keyword>
<evidence type="ECO:0000256" key="2">
    <source>
        <dbReference type="ARBA" id="ARBA00022908"/>
    </source>
</evidence>
<name>A0A1J5QFG8_9ZZZZ</name>
<organism evidence="7">
    <name type="scientific">mine drainage metagenome</name>
    <dbReference type="NCBI Taxonomy" id="410659"/>
    <lineage>
        <taxon>unclassified sequences</taxon>
        <taxon>metagenomes</taxon>
        <taxon>ecological metagenomes</taxon>
    </lineage>
</organism>
<keyword evidence="5" id="KW-1160">Virus entry into host cell</keyword>
<comment type="similarity">
    <text evidence="1">Belongs to the 'phage' integrase family.</text>
</comment>
<accession>A0A1J5QFG8</accession>
<dbReference type="Pfam" id="PF00589">
    <property type="entry name" value="Phage_integrase"/>
    <property type="match status" value="1"/>
</dbReference>
<evidence type="ECO:0000259" key="6">
    <source>
        <dbReference type="PROSITE" id="PS51898"/>
    </source>
</evidence>
<gene>
    <name evidence="7" type="primary">intA_12</name>
    <name evidence="7" type="ORF">GALL_360370</name>
</gene>
<dbReference type="SUPFAM" id="SSF56349">
    <property type="entry name" value="DNA breaking-rejoining enzymes"/>
    <property type="match status" value="1"/>
</dbReference>
<evidence type="ECO:0000256" key="4">
    <source>
        <dbReference type="ARBA" id="ARBA00023195"/>
    </source>
</evidence>
<keyword evidence="3" id="KW-0233">DNA recombination</keyword>
<dbReference type="Gene3D" id="1.10.443.10">
    <property type="entry name" value="Intergrase catalytic core"/>
    <property type="match status" value="1"/>
</dbReference>
<dbReference type="PANTHER" id="PTHR30629">
    <property type="entry name" value="PROPHAGE INTEGRASE"/>
    <property type="match status" value="1"/>
</dbReference>
<sequence length="256" mass="29087">MKERDRVLSLDEIRALRDQLPQANLERHAELAIWILLSTLVRVGELSQAAWKDVDLKAGVWYLPETKNGQPHAVFLSEFALRQFRELRTLTGWSAWVMPSARKRAPGKEAPQPEVDAPIGKQALTKQLTDRQSPLDKKHRTQAKGTLMLDGGHWTAHDLRRTGATIMGENGVMSEVIERCLNHKEHRKVVRTYQRQELLPERREAWRVLGDALDAALSDAPRTVVPLTTAVRPRTATVHYPQWGVARSVRHRTSSS</sequence>
<protein>
    <submittedName>
        <fullName evidence="7">Prophage CP4-57 integrase</fullName>
    </submittedName>
</protein>
<dbReference type="GO" id="GO:0006310">
    <property type="term" value="P:DNA recombination"/>
    <property type="evidence" value="ECO:0007669"/>
    <property type="project" value="UniProtKB-KW"/>
</dbReference>
<dbReference type="PROSITE" id="PS51898">
    <property type="entry name" value="TYR_RECOMBINASE"/>
    <property type="match status" value="1"/>
</dbReference>
<dbReference type="AlphaFoldDB" id="A0A1J5QFG8"/>
<dbReference type="GO" id="GO:0003677">
    <property type="term" value="F:DNA binding"/>
    <property type="evidence" value="ECO:0007669"/>
    <property type="project" value="InterPro"/>
</dbReference>
<dbReference type="PANTHER" id="PTHR30629:SF2">
    <property type="entry name" value="PROPHAGE INTEGRASE INTS-RELATED"/>
    <property type="match status" value="1"/>
</dbReference>
<feature type="domain" description="Tyr recombinase" evidence="6">
    <location>
        <begin position="3"/>
        <end position="207"/>
    </location>
</feature>
<keyword evidence="2" id="KW-0229">DNA integration</keyword>
<proteinExistence type="inferred from homology"/>
<evidence type="ECO:0000313" key="7">
    <source>
        <dbReference type="EMBL" id="OIQ82184.1"/>
    </source>
</evidence>